<dbReference type="KEGG" id="fnc:HMPREF0946_01283"/>
<evidence type="ECO:0000256" key="4">
    <source>
        <dbReference type="ARBA" id="ARBA00022679"/>
    </source>
</evidence>
<reference evidence="8 9" key="1">
    <citation type="submission" date="2013-08" db="EMBL/GenBank/DDBJ databases">
        <title>The Genome Sequence of Fusobacterium sp. 3_1_36A2.</title>
        <authorList>
            <consortium name="The Broad Institute Genome Sequencing Platform"/>
            <person name="Earl A."/>
            <person name="Ward D."/>
            <person name="Feldgarden M."/>
            <person name="Gevers D."/>
            <person name="Strauss J."/>
            <person name="White A."/>
            <person name="Allen-Vercoe E."/>
            <person name="Walker B."/>
            <person name="Young S.K."/>
            <person name="Zeng Q."/>
            <person name="Gargeya S."/>
            <person name="Fitzgerald M."/>
            <person name="Haas B."/>
            <person name="Abouelleil A."/>
            <person name="Alvarado L."/>
            <person name="Arachchi H.M."/>
            <person name="Berlin A.M."/>
            <person name="Chapman S.B."/>
            <person name="Goldberg J."/>
            <person name="Griggs A."/>
            <person name="Gujja S."/>
            <person name="Hansen M."/>
            <person name="Howarth C."/>
            <person name="Imamovic A."/>
            <person name="Larimer J."/>
            <person name="McCowen C."/>
            <person name="Montmayeur A."/>
            <person name="Murphy C."/>
            <person name="Neiman D."/>
            <person name="Pearson M."/>
            <person name="Priest M."/>
            <person name="Roberts A."/>
            <person name="Saif S."/>
            <person name="Shea T."/>
            <person name="Sisk P."/>
            <person name="Sykes S."/>
            <person name="Wortman J."/>
            <person name="Nusbaum C."/>
            <person name="Birren B."/>
        </authorList>
    </citation>
    <scope>NUCLEOTIDE SEQUENCE [LARGE SCALE GENOMIC DNA]</scope>
    <source>
        <strain evidence="8 9">3_1_36A2</strain>
    </source>
</reference>
<dbReference type="Pfam" id="PF04464">
    <property type="entry name" value="Glyphos_transf"/>
    <property type="match status" value="1"/>
</dbReference>
<dbReference type="EMBL" id="CP003700">
    <property type="protein sequence ID" value="EEU33210.1"/>
    <property type="molecule type" value="Genomic_DNA"/>
</dbReference>
<keyword evidence="6 7" id="KW-0472">Membrane</keyword>
<evidence type="ECO:0000313" key="8">
    <source>
        <dbReference type="EMBL" id="EEU33210.1"/>
    </source>
</evidence>
<protein>
    <submittedName>
        <fullName evidence="8">Uncharacterized protein</fullName>
    </submittedName>
</protein>
<accession>C7XQY7</accession>
<feature type="transmembrane region" description="Helical" evidence="7">
    <location>
        <begin position="6"/>
        <end position="26"/>
    </location>
</feature>
<evidence type="ECO:0000313" key="9">
    <source>
        <dbReference type="Proteomes" id="UP000016231"/>
    </source>
</evidence>
<evidence type="ECO:0000256" key="6">
    <source>
        <dbReference type="ARBA" id="ARBA00023136"/>
    </source>
</evidence>
<keyword evidence="7" id="KW-1133">Transmembrane helix</keyword>
<dbReference type="STRING" id="469604.HMPREF0946_01283"/>
<evidence type="ECO:0000256" key="5">
    <source>
        <dbReference type="ARBA" id="ARBA00022944"/>
    </source>
</evidence>
<dbReference type="HOGENOM" id="CLU_029598_1_0_0"/>
<organism evidence="8 9">
    <name type="scientific">Fusobacterium vincentii 3_1_36A2</name>
    <dbReference type="NCBI Taxonomy" id="469604"/>
    <lineage>
        <taxon>Bacteria</taxon>
        <taxon>Fusobacteriati</taxon>
        <taxon>Fusobacteriota</taxon>
        <taxon>Fusobacteriia</taxon>
        <taxon>Fusobacteriales</taxon>
        <taxon>Fusobacteriaceae</taxon>
        <taxon>Fusobacterium</taxon>
    </lineage>
</organism>
<dbReference type="AlphaFoldDB" id="C7XQY7"/>
<proteinExistence type="inferred from homology"/>
<sequence length="387" mass="45708">MTGLKSYLKYIIINIIIYLLKIFWIIPIKKNRILFFSFGGKQYSDNPKYICENLDILVKNKEIIWAFKENSLYYKSIKKYKIVKYSSLKFFFFFITSKIIITNDFVPSFLPVRKKQILLNTWHGGSPLKTVGLMQEDASYYDKLFFKIHNKKYSAFLSSSKFMTEDVFKKSLAYSGKILEYGMPRNAILLDEHEKIIEKIYKKLNIIKNKEISIVLYAPTFRGTVGNTSFLPIKEQFSINNVLIFLNKRFNKKFIFLFRAHHTMKINMDSEYCIDVTNYPDMQELLCASDVLITDYSSCMGDMALMGKPIFLYTPDLDEYIKDRGFYWDIYSLPFPIAKTEEEFLENIKNFNSSNYLKGVESYFFKLGTYESKDSIKKTIDWLSKFI</sequence>
<dbReference type="GO" id="GO:0047355">
    <property type="term" value="F:CDP-glycerol glycerophosphotransferase activity"/>
    <property type="evidence" value="ECO:0007669"/>
    <property type="project" value="InterPro"/>
</dbReference>
<dbReference type="SUPFAM" id="SSF53756">
    <property type="entry name" value="UDP-Glycosyltransferase/glycogen phosphorylase"/>
    <property type="match status" value="1"/>
</dbReference>
<dbReference type="PANTHER" id="PTHR37316">
    <property type="entry name" value="TEICHOIC ACID GLYCEROL-PHOSPHATE PRIMASE"/>
    <property type="match status" value="1"/>
</dbReference>
<keyword evidence="4" id="KW-0808">Transferase</keyword>
<dbReference type="GO" id="GO:0019350">
    <property type="term" value="P:teichoic acid biosynthetic process"/>
    <property type="evidence" value="ECO:0007669"/>
    <property type="project" value="UniProtKB-KW"/>
</dbReference>
<dbReference type="Gene3D" id="3.40.50.11820">
    <property type="match status" value="1"/>
</dbReference>
<evidence type="ECO:0000256" key="3">
    <source>
        <dbReference type="ARBA" id="ARBA00022475"/>
    </source>
</evidence>
<dbReference type="InterPro" id="IPR043149">
    <property type="entry name" value="TagF_N"/>
</dbReference>
<dbReference type="RefSeq" id="WP_008800010.1">
    <property type="nucleotide sequence ID" value="NC_022196.1"/>
</dbReference>
<dbReference type="Gene3D" id="3.40.50.12580">
    <property type="match status" value="1"/>
</dbReference>
<dbReference type="PANTHER" id="PTHR37316:SF3">
    <property type="entry name" value="TEICHOIC ACID GLYCEROL-PHOSPHATE TRANSFERASE"/>
    <property type="match status" value="1"/>
</dbReference>
<dbReference type="OrthoDB" id="9811865at2"/>
<dbReference type="GO" id="GO:0005886">
    <property type="term" value="C:plasma membrane"/>
    <property type="evidence" value="ECO:0007669"/>
    <property type="project" value="UniProtKB-SubCell"/>
</dbReference>
<keyword evidence="3" id="KW-1003">Cell membrane</keyword>
<keyword evidence="7" id="KW-0812">Transmembrane</keyword>
<evidence type="ECO:0000256" key="7">
    <source>
        <dbReference type="SAM" id="Phobius"/>
    </source>
</evidence>
<gene>
    <name evidence="8" type="ORF">HMPREF0946_01283</name>
</gene>
<comment type="similarity">
    <text evidence="2">Belongs to the CDP-glycerol glycerophosphotransferase family.</text>
</comment>
<dbReference type="InterPro" id="IPR043148">
    <property type="entry name" value="TagF_C"/>
</dbReference>
<name>C7XQY7_FUSVC</name>
<dbReference type="Proteomes" id="UP000016231">
    <property type="component" value="Chromosome"/>
</dbReference>
<evidence type="ECO:0000256" key="2">
    <source>
        <dbReference type="ARBA" id="ARBA00010488"/>
    </source>
</evidence>
<dbReference type="eggNOG" id="COG1887">
    <property type="taxonomic scope" value="Bacteria"/>
</dbReference>
<dbReference type="InterPro" id="IPR007554">
    <property type="entry name" value="Glycerophosphate_synth"/>
</dbReference>
<dbReference type="InterPro" id="IPR051612">
    <property type="entry name" value="Teichoic_Acid_Biosynth"/>
</dbReference>
<evidence type="ECO:0000256" key="1">
    <source>
        <dbReference type="ARBA" id="ARBA00004202"/>
    </source>
</evidence>
<keyword evidence="5" id="KW-0777">Teichoic acid biosynthesis</keyword>
<comment type="subcellular location">
    <subcellularLocation>
        <location evidence="1">Cell membrane</location>
        <topology evidence="1">Peripheral membrane protein</topology>
    </subcellularLocation>
</comment>